<dbReference type="RefSeq" id="WP_188558929.1">
    <property type="nucleotide sequence ID" value="NZ_BMGS01000009.1"/>
</dbReference>
<reference evidence="2" key="1">
    <citation type="journal article" date="2019" name="Int. J. Syst. Evol. Microbiol.">
        <title>The Global Catalogue of Microorganisms (GCM) 10K type strain sequencing project: providing services to taxonomists for standard genome sequencing and annotation.</title>
        <authorList>
            <consortium name="The Broad Institute Genomics Platform"/>
            <consortium name="The Broad Institute Genome Sequencing Center for Infectious Disease"/>
            <person name="Wu L."/>
            <person name="Ma J."/>
        </authorList>
    </citation>
    <scope>NUCLEOTIDE SEQUENCE [LARGE SCALE GENOMIC DNA]</scope>
    <source>
        <strain evidence="2">CGMCC 1.12990</strain>
    </source>
</reference>
<evidence type="ECO:0000313" key="2">
    <source>
        <dbReference type="Proteomes" id="UP000601361"/>
    </source>
</evidence>
<dbReference type="Proteomes" id="UP000601361">
    <property type="component" value="Unassembled WGS sequence"/>
</dbReference>
<protein>
    <submittedName>
        <fullName evidence="1">Uncharacterized protein</fullName>
    </submittedName>
</protein>
<proteinExistence type="predicted"/>
<sequence>MTQHSALPEDGTTHLPIAPKAALRDLYRVARRLHFTDPYAPARLTRIADQAEYFLHAWPADEWPQALHSGQILPSRAVLLAWVAAAKREASIATVPWSYACWQRVTTILLAALAPFT</sequence>
<comment type="caution">
    <text evidence="1">The sequence shown here is derived from an EMBL/GenBank/DDBJ whole genome shotgun (WGS) entry which is preliminary data.</text>
</comment>
<name>A0ABQ1X3T8_9BACT</name>
<dbReference type="EMBL" id="BMGS01000009">
    <property type="protein sequence ID" value="GGG53834.1"/>
    <property type="molecule type" value="Genomic_DNA"/>
</dbReference>
<organism evidence="1 2">
    <name type="scientific">Hymenobacter glacieicola</name>
    <dbReference type="NCBI Taxonomy" id="1562124"/>
    <lineage>
        <taxon>Bacteria</taxon>
        <taxon>Pseudomonadati</taxon>
        <taxon>Bacteroidota</taxon>
        <taxon>Cytophagia</taxon>
        <taxon>Cytophagales</taxon>
        <taxon>Hymenobacteraceae</taxon>
        <taxon>Hymenobacter</taxon>
    </lineage>
</organism>
<gene>
    <name evidence="1" type="ORF">GCM10011378_32560</name>
</gene>
<evidence type="ECO:0000313" key="1">
    <source>
        <dbReference type="EMBL" id="GGG53834.1"/>
    </source>
</evidence>
<keyword evidence="2" id="KW-1185">Reference proteome</keyword>
<accession>A0ABQ1X3T8</accession>